<name>A0A538TFW9_UNCEI</name>
<comment type="caution">
    <text evidence="2">The sequence shown here is derived from an EMBL/GenBank/DDBJ whole genome shotgun (WGS) entry which is preliminary data.</text>
</comment>
<feature type="domain" description="OB" evidence="1">
    <location>
        <begin position="36"/>
        <end position="110"/>
    </location>
</feature>
<gene>
    <name evidence="2" type="ORF">E6K77_07210</name>
</gene>
<sequence>YFSDHPLSPYRSLIEARRLADTARVRESKDGAELVLIGMVASIKTITDRNGRPMAFVTLEDFAGSVEGVTFADLYERNRAALVQGAILETRARVSVREDEDPKLVFQTIRAIAAGDTSPAQAVHIDLTEAPGNVSLEMLRDLLSRHPGESPVYFHVRSESNTAKTQIRARRLLVRLSDELVSELKARLGERAVSLVHGEREAVPF</sequence>
<dbReference type="GO" id="GO:0006260">
    <property type="term" value="P:DNA replication"/>
    <property type="evidence" value="ECO:0007669"/>
    <property type="project" value="InterPro"/>
</dbReference>
<protein>
    <recommendedName>
        <fullName evidence="1">OB domain-containing protein</fullName>
    </recommendedName>
</protein>
<organism evidence="2 3">
    <name type="scientific">Eiseniibacteriota bacterium</name>
    <dbReference type="NCBI Taxonomy" id="2212470"/>
    <lineage>
        <taxon>Bacteria</taxon>
        <taxon>Candidatus Eiseniibacteriota</taxon>
    </lineage>
</organism>
<dbReference type="PANTHER" id="PTHR32294:SF0">
    <property type="entry name" value="DNA POLYMERASE III SUBUNIT ALPHA"/>
    <property type="match status" value="1"/>
</dbReference>
<dbReference type="InterPro" id="IPR004365">
    <property type="entry name" value="NA-bd_OB_tRNA"/>
</dbReference>
<dbReference type="AlphaFoldDB" id="A0A538TFW9"/>
<reference evidence="2 3" key="1">
    <citation type="journal article" date="2019" name="Nat. Microbiol.">
        <title>Mediterranean grassland soil C-N compound turnover is dependent on rainfall and depth, and is mediated by genomically divergent microorganisms.</title>
        <authorList>
            <person name="Diamond S."/>
            <person name="Andeer P.F."/>
            <person name="Li Z."/>
            <person name="Crits-Christoph A."/>
            <person name="Burstein D."/>
            <person name="Anantharaman K."/>
            <person name="Lane K.R."/>
            <person name="Thomas B.C."/>
            <person name="Pan C."/>
            <person name="Northen T.R."/>
            <person name="Banfield J.F."/>
        </authorList>
    </citation>
    <scope>NUCLEOTIDE SEQUENCE [LARGE SCALE GENOMIC DNA]</scope>
    <source>
        <strain evidence="2">WS_7</strain>
    </source>
</reference>
<dbReference type="EMBL" id="VBOX01000075">
    <property type="protein sequence ID" value="TMQ62507.1"/>
    <property type="molecule type" value="Genomic_DNA"/>
</dbReference>
<dbReference type="GO" id="GO:0008408">
    <property type="term" value="F:3'-5' exonuclease activity"/>
    <property type="evidence" value="ECO:0007669"/>
    <property type="project" value="InterPro"/>
</dbReference>
<dbReference type="Pfam" id="PF01336">
    <property type="entry name" value="tRNA_anti-codon"/>
    <property type="match status" value="1"/>
</dbReference>
<accession>A0A538TFW9</accession>
<evidence type="ECO:0000259" key="1">
    <source>
        <dbReference type="Pfam" id="PF01336"/>
    </source>
</evidence>
<dbReference type="PANTHER" id="PTHR32294">
    <property type="entry name" value="DNA POLYMERASE III SUBUNIT ALPHA"/>
    <property type="match status" value="1"/>
</dbReference>
<evidence type="ECO:0000313" key="2">
    <source>
        <dbReference type="EMBL" id="TMQ62507.1"/>
    </source>
</evidence>
<feature type="non-terminal residue" evidence="2">
    <location>
        <position position="1"/>
    </location>
</feature>
<dbReference type="Proteomes" id="UP000317366">
    <property type="component" value="Unassembled WGS sequence"/>
</dbReference>
<dbReference type="InterPro" id="IPR004805">
    <property type="entry name" value="DnaE2/DnaE/PolC"/>
</dbReference>
<dbReference type="CDD" id="cd04485">
    <property type="entry name" value="DnaE_OBF"/>
    <property type="match status" value="1"/>
</dbReference>
<evidence type="ECO:0000313" key="3">
    <source>
        <dbReference type="Proteomes" id="UP000317366"/>
    </source>
</evidence>
<proteinExistence type="predicted"/>
<dbReference type="GO" id="GO:0003676">
    <property type="term" value="F:nucleic acid binding"/>
    <property type="evidence" value="ECO:0007669"/>
    <property type="project" value="InterPro"/>
</dbReference>